<keyword evidence="2" id="KW-1185">Reference proteome</keyword>
<evidence type="ECO:0000313" key="1">
    <source>
        <dbReference type="EMBL" id="MCL9815945.1"/>
    </source>
</evidence>
<sequence>MTTTVTASDVGKRVVNADRETVGYVVAVEDGTVYIDPDASLTDRLLSKRGWTDQSNDEYALQAAAITEITADVVHLARV</sequence>
<reference evidence="1" key="2">
    <citation type="submission" date="2022-02" db="EMBL/GenBank/DDBJ databases">
        <authorList>
            <person name="Elcheninov A.G."/>
            <person name="Sorokin D.Y."/>
            <person name="Kublanov I.V."/>
        </authorList>
    </citation>
    <scope>NUCLEOTIDE SEQUENCE</scope>
    <source>
        <strain evidence="1">AArc-St2</strain>
    </source>
</reference>
<accession>A0AAE3FW18</accession>
<dbReference type="EMBL" id="JAKRVX010000001">
    <property type="protein sequence ID" value="MCL9815945.1"/>
    <property type="molecule type" value="Genomic_DNA"/>
</dbReference>
<dbReference type="Proteomes" id="UP001203207">
    <property type="component" value="Unassembled WGS sequence"/>
</dbReference>
<reference evidence="1" key="1">
    <citation type="journal article" date="2022" name="Syst. Appl. Microbiol.">
        <title>Natronocalculus amylovorans gen. nov., sp. nov., and Natranaeroarchaeum aerophilus sp. nov., dominant culturable amylolytic natronoarchaea from hypersaline soda lakes in southwestern Siberia.</title>
        <authorList>
            <person name="Sorokin D.Y."/>
            <person name="Elcheninov A.G."/>
            <person name="Khizhniak T.V."/>
            <person name="Koenen M."/>
            <person name="Bale N.J."/>
            <person name="Damste J.S.S."/>
            <person name="Kublanov I.V."/>
        </authorList>
    </citation>
    <scope>NUCLEOTIDE SEQUENCE</scope>
    <source>
        <strain evidence="1">AArc-St2</strain>
    </source>
</reference>
<dbReference type="AlphaFoldDB" id="A0AAE3FW18"/>
<dbReference type="RefSeq" id="WP_174652538.1">
    <property type="nucleotide sequence ID" value="NZ_JAKRVX010000001.1"/>
</dbReference>
<comment type="caution">
    <text evidence="1">The sequence shown here is derived from an EMBL/GenBank/DDBJ whole genome shotgun (WGS) entry which is preliminary data.</text>
</comment>
<name>A0AAE3FW18_9EURY</name>
<evidence type="ECO:0000313" key="2">
    <source>
        <dbReference type="Proteomes" id="UP001203207"/>
    </source>
</evidence>
<organism evidence="1 2">
    <name type="scientific">Natronocalculus amylovorans</name>
    <dbReference type="NCBI Taxonomy" id="2917812"/>
    <lineage>
        <taxon>Archaea</taxon>
        <taxon>Methanobacteriati</taxon>
        <taxon>Methanobacteriota</taxon>
        <taxon>Stenosarchaea group</taxon>
        <taxon>Halobacteria</taxon>
        <taxon>Halobacteriales</taxon>
        <taxon>Haloferacaceae</taxon>
        <taxon>Natronocalculus</taxon>
    </lineage>
</organism>
<proteinExistence type="predicted"/>
<protein>
    <submittedName>
        <fullName evidence="1">PRC-barrel domain containing protein</fullName>
    </submittedName>
</protein>
<gene>
    <name evidence="1" type="ORF">AArcSt2_03220</name>
</gene>